<dbReference type="Proteomes" id="UP001209878">
    <property type="component" value="Unassembled WGS sequence"/>
</dbReference>
<evidence type="ECO:0000313" key="2">
    <source>
        <dbReference type="Proteomes" id="UP001209878"/>
    </source>
</evidence>
<evidence type="ECO:0000313" key="1">
    <source>
        <dbReference type="EMBL" id="KAK2156466.1"/>
    </source>
</evidence>
<dbReference type="EMBL" id="JAODUO010001968">
    <property type="protein sequence ID" value="KAK2156466.1"/>
    <property type="molecule type" value="Genomic_DNA"/>
</dbReference>
<comment type="caution">
    <text evidence="1">The sequence shown here is derived from an EMBL/GenBank/DDBJ whole genome shotgun (WGS) entry which is preliminary data.</text>
</comment>
<gene>
    <name evidence="1" type="ORF">NP493_1969g00002</name>
</gene>
<protein>
    <submittedName>
        <fullName evidence="1">Uncharacterized protein</fullName>
    </submittedName>
</protein>
<reference evidence="1" key="1">
    <citation type="journal article" date="2023" name="Mol. Biol. Evol.">
        <title>Third-Generation Sequencing Reveals the Adaptive Role of the Epigenome in Three Deep-Sea Polychaetes.</title>
        <authorList>
            <person name="Perez M."/>
            <person name="Aroh O."/>
            <person name="Sun Y."/>
            <person name="Lan Y."/>
            <person name="Juniper S.K."/>
            <person name="Young C.R."/>
            <person name="Angers B."/>
            <person name="Qian P.Y."/>
        </authorList>
    </citation>
    <scope>NUCLEOTIDE SEQUENCE</scope>
    <source>
        <strain evidence="1">R07B-5</strain>
    </source>
</reference>
<sequence length="38" mass="4142">MRRGSVSPCFEPSLMFSVANTSSRVSTLLIFVSANDMC</sequence>
<dbReference type="AlphaFoldDB" id="A0AAD9JNS5"/>
<accession>A0AAD9JNS5</accession>
<name>A0AAD9JNS5_RIDPI</name>
<proteinExistence type="predicted"/>
<organism evidence="1 2">
    <name type="scientific">Ridgeia piscesae</name>
    <name type="common">Tubeworm</name>
    <dbReference type="NCBI Taxonomy" id="27915"/>
    <lineage>
        <taxon>Eukaryota</taxon>
        <taxon>Metazoa</taxon>
        <taxon>Spiralia</taxon>
        <taxon>Lophotrochozoa</taxon>
        <taxon>Annelida</taxon>
        <taxon>Polychaeta</taxon>
        <taxon>Sedentaria</taxon>
        <taxon>Canalipalpata</taxon>
        <taxon>Sabellida</taxon>
        <taxon>Siboglinidae</taxon>
        <taxon>Ridgeia</taxon>
    </lineage>
</organism>
<keyword evidence="2" id="KW-1185">Reference proteome</keyword>